<feature type="transmembrane region" description="Helical" evidence="1">
    <location>
        <begin position="313"/>
        <end position="335"/>
    </location>
</feature>
<name>A0ABM9CAV1_9BACL</name>
<protein>
    <recommendedName>
        <fullName evidence="4">Type II secretion system protein GspF domain-containing protein</fullName>
    </recommendedName>
</protein>
<feature type="transmembrane region" description="Helical" evidence="1">
    <location>
        <begin position="102"/>
        <end position="120"/>
    </location>
</feature>
<evidence type="ECO:0000313" key="2">
    <source>
        <dbReference type="EMBL" id="CAH1207732.1"/>
    </source>
</evidence>
<dbReference type="EMBL" id="CAKMMF010000014">
    <property type="protein sequence ID" value="CAH1207732.1"/>
    <property type="molecule type" value="Genomic_DNA"/>
</dbReference>
<proteinExistence type="predicted"/>
<feature type="transmembrane region" description="Helical" evidence="1">
    <location>
        <begin position="514"/>
        <end position="534"/>
    </location>
</feature>
<feature type="transmembrane region" description="Helical" evidence="1">
    <location>
        <begin position="401"/>
        <end position="418"/>
    </location>
</feature>
<feature type="transmembrane region" description="Helical" evidence="1">
    <location>
        <begin position="661"/>
        <end position="684"/>
    </location>
</feature>
<dbReference type="RefSeq" id="WP_236343075.1">
    <property type="nucleotide sequence ID" value="NZ_CAKMMF010000014.1"/>
</dbReference>
<reference evidence="2" key="1">
    <citation type="submission" date="2022-01" db="EMBL/GenBank/DDBJ databases">
        <authorList>
            <person name="Criscuolo A."/>
        </authorList>
    </citation>
    <scope>NUCLEOTIDE SEQUENCE</scope>
    <source>
        <strain evidence="2">CIP111893</strain>
    </source>
</reference>
<dbReference type="Proteomes" id="UP000838686">
    <property type="component" value="Unassembled WGS sequence"/>
</dbReference>
<feature type="transmembrane region" description="Helical" evidence="1">
    <location>
        <begin position="126"/>
        <end position="146"/>
    </location>
</feature>
<evidence type="ECO:0000256" key="1">
    <source>
        <dbReference type="SAM" id="Phobius"/>
    </source>
</evidence>
<feature type="transmembrane region" description="Helical" evidence="1">
    <location>
        <begin position="273"/>
        <end position="293"/>
    </location>
</feature>
<keyword evidence="3" id="KW-1185">Reference proteome</keyword>
<evidence type="ECO:0000313" key="3">
    <source>
        <dbReference type="Proteomes" id="UP000838686"/>
    </source>
</evidence>
<organism evidence="2 3">
    <name type="scientific">Paenibacillus plantiphilus</name>
    <dbReference type="NCBI Taxonomy" id="2905650"/>
    <lineage>
        <taxon>Bacteria</taxon>
        <taxon>Bacillati</taxon>
        <taxon>Bacillota</taxon>
        <taxon>Bacilli</taxon>
        <taxon>Bacillales</taxon>
        <taxon>Paenibacillaceae</taxon>
        <taxon>Paenibacillus</taxon>
    </lineage>
</organism>
<feature type="transmembrane region" description="Helical" evidence="1">
    <location>
        <begin position="6"/>
        <end position="28"/>
    </location>
</feature>
<evidence type="ECO:0008006" key="4">
    <source>
        <dbReference type="Google" id="ProtNLM"/>
    </source>
</evidence>
<gene>
    <name evidence="2" type="ORF">PAECIP111893_02766</name>
</gene>
<sequence>MNPLYILLAVIVFLVLILALFVVMLLIVQSRIDPVAYKELQKLKRLLPKQRKNRSWNLLAEQLYPLMRKIPIIQNLLAGIRNRLMTLYADNENLVRAQSASMTMTICSIIIGIWLMALLFTSSWMIRIGIILAAVYMGTVIADLLIGRREKKLLYGLSGLLLDLRHEYHQTHMVIESLERASERTSPLIAAHARKLAEVLASVDPEEELRKYYDEAPNRYTKLLAGISHLILENGDGAWQKGDSAGGERSLYLNALSKINEEIRMDILRRERLDAQLAGIVFVAFSPLFFIEPLRNWGESSFPVMGDYYASRWGMYSLFILYALMGAGFAGLRLVRGLDGARGRAASERGIVRRMLRIPVFNRWADRLSPPDYTAKYFRTWSQIKDANVPISVKELYVNKWLLAICAFLLIMTIQFYMHDAARDRIIYPPQLAASAEPVTTADYHEAQRTEFEGQAVQEALRLELSDAEVLPFMKELAQGKPFLPLGYETDKFVEELVEQVETYRSETYRWHELLVALAAFYIAFSIPNLMLFFRRSMRKWEMQNEADGFTAVVSILSGLPRISVIEILDWMHRYSHIFEPQLLRCLIDYEAGPWTALERLKEEVKFIALERIIDRLQVAAELIPIKKAFDDIEKERSFDLEQRKLQYEGMINRKISIGKMIGFLPLQATFALYLMVPFGYMAIQQLGDLAGVTGGL</sequence>
<accession>A0ABM9CAV1</accession>
<keyword evidence="1" id="KW-1133">Transmembrane helix</keyword>
<keyword evidence="1" id="KW-0472">Membrane</keyword>
<keyword evidence="1" id="KW-0812">Transmembrane</keyword>
<comment type="caution">
    <text evidence="2">The sequence shown here is derived from an EMBL/GenBank/DDBJ whole genome shotgun (WGS) entry which is preliminary data.</text>
</comment>